<sequence length="524" mass="55989">MLSRPSVVLNDLSFAWPDGDLAIADLSGAFSRGRTGLVGANGAGKSTLLRLIAGRLTPTRGSVAATGTVDYLPQQLTLDADASLADLLGIRVVVDAVRAVTAGDVSPALFDVIGADGWDVEERAAAALAATGLPPDVDRRVGELSGGEAMLAGVVGVRLRAASVALLDEPTNNLDGDARTRLYQLVREWRGTLIVVSHDIELLELMDDTAELRGGALTVFGGPFSAYRDHLADQQAAARQALTTAKQRLRVEKRNRIDAETKIARTERDGRSKRANNTIDRKAWNGVVNAGQKSAAKFRAQQDDRVAQAQSAVDAADELVRDDDRISIDLPDPEVARGRRIAVLRGADGREFVVQGPERIALTGGNGVGKTTLIERLAAGDGLLADPVAYLPQRIDTIDDQATVLDCVAAGAPGVPTAELRNRLARFLIRGRMVDRTVGSLSGGERFRVALARLLLADPPAQLLVLDEPTNNLDLDSIDRLVEALAAYHGALIVVSHDRGFLGRLQLDAELRLERDGILRLVDR</sequence>
<evidence type="ECO:0000256" key="2">
    <source>
        <dbReference type="ARBA" id="ARBA00022741"/>
    </source>
</evidence>
<name>A0ABV8QB32_9MICO</name>
<keyword evidence="3 5" id="KW-0067">ATP-binding</keyword>
<dbReference type="RefSeq" id="WP_390230527.1">
    <property type="nucleotide sequence ID" value="NZ_JBHSCN010000006.1"/>
</dbReference>
<dbReference type="Pfam" id="PF00005">
    <property type="entry name" value="ABC_tran"/>
    <property type="match status" value="2"/>
</dbReference>
<feature type="domain" description="ABC transporter" evidence="4">
    <location>
        <begin position="7"/>
        <end position="239"/>
    </location>
</feature>
<dbReference type="InterPro" id="IPR003593">
    <property type="entry name" value="AAA+_ATPase"/>
</dbReference>
<keyword evidence="2" id="KW-0547">Nucleotide-binding</keyword>
<dbReference type="EMBL" id="JBHSCN010000006">
    <property type="protein sequence ID" value="MFC4244656.1"/>
    <property type="molecule type" value="Genomic_DNA"/>
</dbReference>
<dbReference type="SMART" id="SM00382">
    <property type="entry name" value="AAA"/>
    <property type="match status" value="2"/>
</dbReference>
<proteinExistence type="predicted"/>
<accession>A0ABV8QB32</accession>
<organism evidence="5 6">
    <name type="scientific">Gryllotalpicola reticulitermitis</name>
    <dbReference type="NCBI Taxonomy" id="1184153"/>
    <lineage>
        <taxon>Bacteria</taxon>
        <taxon>Bacillati</taxon>
        <taxon>Actinomycetota</taxon>
        <taxon>Actinomycetes</taxon>
        <taxon>Micrococcales</taxon>
        <taxon>Microbacteriaceae</taxon>
        <taxon>Gryllotalpicola</taxon>
    </lineage>
</organism>
<evidence type="ECO:0000256" key="3">
    <source>
        <dbReference type="ARBA" id="ARBA00022840"/>
    </source>
</evidence>
<dbReference type="PANTHER" id="PTHR19211">
    <property type="entry name" value="ATP-BINDING TRANSPORT PROTEIN-RELATED"/>
    <property type="match status" value="1"/>
</dbReference>
<evidence type="ECO:0000259" key="4">
    <source>
        <dbReference type="PROSITE" id="PS50893"/>
    </source>
</evidence>
<comment type="caution">
    <text evidence="5">The sequence shown here is derived from an EMBL/GenBank/DDBJ whole genome shotgun (WGS) entry which is preliminary data.</text>
</comment>
<gene>
    <name evidence="5" type="ORF">ACFOYW_14880</name>
</gene>
<dbReference type="InterPro" id="IPR050611">
    <property type="entry name" value="ABCF"/>
</dbReference>
<protein>
    <submittedName>
        <fullName evidence="5">ABC-F family ATP-binding cassette domain-containing protein</fullName>
    </submittedName>
</protein>
<dbReference type="GO" id="GO:0005524">
    <property type="term" value="F:ATP binding"/>
    <property type="evidence" value="ECO:0007669"/>
    <property type="project" value="UniProtKB-KW"/>
</dbReference>
<dbReference type="PANTHER" id="PTHR19211:SF6">
    <property type="entry name" value="BLL7188 PROTEIN"/>
    <property type="match status" value="1"/>
</dbReference>
<dbReference type="SUPFAM" id="SSF52540">
    <property type="entry name" value="P-loop containing nucleoside triphosphate hydrolases"/>
    <property type="match status" value="2"/>
</dbReference>
<dbReference type="Proteomes" id="UP001595900">
    <property type="component" value="Unassembled WGS sequence"/>
</dbReference>
<dbReference type="Gene3D" id="3.40.50.300">
    <property type="entry name" value="P-loop containing nucleotide triphosphate hydrolases"/>
    <property type="match status" value="2"/>
</dbReference>
<evidence type="ECO:0000313" key="6">
    <source>
        <dbReference type="Proteomes" id="UP001595900"/>
    </source>
</evidence>
<reference evidence="6" key="1">
    <citation type="journal article" date="2019" name="Int. J. Syst. Evol. Microbiol.">
        <title>The Global Catalogue of Microorganisms (GCM) 10K type strain sequencing project: providing services to taxonomists for standard genome sequencing and annotation.</title>
        <authorList>
            <consortium name="The Broad Institute Genomics Platform"/>
            <consortium name="The Broad Institute Genome Sequencing Center for Infectious Disease"/>
            <person name="Wu L."/>
            <person name="Ma J."/>
        </authorList>
    </citation>
    <scope>NUCLEOTIDE SEQUENCE [LARGE SCALE GENOMIC DNA]</scope>
    <source>
        <strain evidence="6">CGMCC 1.10363</strain>
    </source>
</reference>
<evidence type="ECO:0000313" key="5">
    <source>
        <dbReference type="EMBL" id="MFC4244656.1"/>
    </source>
</evidence>
<evidence type="ECO:0000256" key="1">
    <source>
        <dbReference type="ARBA" id="ARBA00022737"/>
    </source>
</evidence>
<keyword evidence="1" id="KW-0677">Repeat</keyword>
<keyword evidence="6" id="KW-1185">Reference proteome</keyword>
<dbReference type="PROSITE" id="PS50893">
    <property type="entry name" value="ABC_TRANSPORTER_2"/>
    <property type="match status" value="1"/>
</dbReference>
<dbReference type="InterPro" id="IPR003439">
    <property type="entry name" value="ABC_transporter-like_ATP-bd"/>
</dbReference>
<dbReference type="InterPro" id="IPR027417">
    <property type="entry name" value="P-loop_NTPase"/>
</dbReference>